<evidence type="ECO:0000313" key="1">
    <source>
        <dbReference type="EMBL" id="MXU83827.1"/>
    </source>
</evidence>
<sequence>MMKATCAALGSVLQRSSCSCHLLRSTARRRAHSSKHLPSPRRKYLLCSWPPGSKLDGWVHYFVLQGLPVYRQHNGHP</sequence>
<accession>A0A6B0U3P6</accession>
<dbReference type="EMBL" id="GIFC01001744">
    <property type="protein sequence ID" value="MXU83827.1"/>
    <property type="molecule type" value="Transcribed_RNA"/>
</dbReference>
<protein>
    <submittedName>
        <fullName evidence="1">Uncharacterized protein</fullName>
    </submittedName>
</protein>
<dbReference type="AlphaFoldDB" id="A0A6B0U3P6"/>
<name>A0A6B0U3P6_IXORI</name>
<proteinExistence type="predicted"/>
<organism evidence="1">
    <name type="scientific">Ixodes ricinus</name>
    <name type="common">Common tick</name>
    <name type="synonym">Acarus ricinus</name>
    <dbReference type="NCBI Taxonomy" id="34613"/>
    <lineage>
        <taxon>Eukaryota</taxon>
        <taxon>Metazoa</taxon>
        <taxon>Ecdysozoa</taxon>
        <taxon>Arthropoda</taxon>
        <taxon>Chelicerata</taxon>
        <taxon>Arachnida</taxon>
        <taxon>Acari</taxon>
        <taxon>Parasitiformes</taxon>
        <taxon>Ixodida</taxon>
        <taxon>Ixodoidea</taxon>
        <taxon>Ixodidae</taxon>
        <taxon>Ixodinae</taxon>
        <taxon>Ixodes</taxon>
    </lineage>
</organism>
<reference evidence="1" key="1">
    <citation type="submission" date="2019-12" db="EMBL/GenBank/DDBJ databases">
        <title>An insight into the sialome of adult female Ixodes ricinus ticks feeding for 6 days.</title>
        <authorList>
            <person name="Perner J."/>
            <person name="Ribeiro J.M.C."/>
        </authorList>
    </citation>
    <scope>NUCLEOTIDE SEQUENCE</scope>
    <source>
        <strain evidence="1">Semi-engorged</strain>
        <tissue evidence="1">Salivary glands</tissue>
    </source>
</reference>